<organism evidence="2 3">
    <name type="scientific">Hyphopichia burtonii NRRL Y-1933</name>
    <dbReference type="NCBI Taxonomy" id="984485"/>
    <lineage>
        <taxon>Eukaryota</taxon>
        <taxon>Fungi</taxon>
        <taxon>Dikarya</taxon>
        <taxon>Ascomycota</taxon>
        <taxon>Saccharomycotina</taxon>
        <taxon>Pichiomycetes</taxon>
        <taxon>Debaryomycetaceae</taxon>
        <taxon>Hyphopichia</taxon>
    </lineage>
</organism>
<evidence type="ECO:0000256" key="1">
    <source>
        <dbReference type="SAM" id="MobiDB-lite"/>
    </source>
</evidence>
<protein>
    <submittedName>
        <fullName evidence="2">Uncharacterized protein</fullName>
    </submittedName>
</protein>
<evidence type="ECO:0000313" key="3">
    <source>
        <dbReference type="Proteomes" id="UP000095085"/>
    </source>
</evidence>
<feature type="compositionally biased region" description="Basic residues" evidence="1">
    <location>
        <begin position="148"/>
        <end position="158"/>
    </location>
</feature>
<dbReference type="Proteomes" id="UP000095085">
    <property type="component" value="Unassembled WGS sequence"/>
</dbReference>
<reference evidence="3" key="1">
    <citation type="submission" date="2016-05" db="EMBL/GenBank/DDBJ databases">
        <title>Comparative genomics of biotechnologically important yeasts.</title>
        <authorList>
            <consortium name="DOE Joint Genome Institute"/>
            <person name="Riley R."/>
            <person name="Haridas S."/>
            <person name="Wolfe K.H."/>
            <person name="Lopes M.R."/>
            <person name="Hittinger C.T."/>
            <person name="Goker M."/>
            <person name="Salamov A."/>
            <person name="Wisecaver J."/>
            <person name="Long T.M."/>
            <person name="Aerts A.L."/>
            <person name="Barry K."/>
            <person name="Choi C."/>
            <person name="Clum A."/>
            <person name="Coughlan A.Y."/>
            <person name="Deshpande S."/>
            <person name="Douglass A.P."/>
            <person name="Hanson S.J."/>
            <person name="Klenk H.-P."/>
            <person name="Labutti K."/>
            <person name="Lapidus A."/>
            <person name="Lindquist E."/>
            <person name="Lipzen A."/>
            <person name="Meier-Kolthoff J.P."/>
            <person name="Ohm R.A."/>
            <person name="Otillar R.P."/>
            <person name="Pangilinan J."/>
            <person name="Peng Y."/>
            <person name="Rokas A."/>
            <person name="Rosa C.A."/>
            <person name="Scheuner C."/>
            <person name="Sibirny A.A."/>
            <person name="Slot J.C."/>
            <person name="Stielow J.B."/>
            <person name="Sun H."/>
            <person name="Kurtzman C.P."/>
            <person name="Blackwell M."/>
            <person name="Grigoriev I.V."/>
            <person name="Jeffries T.W."/>
        </authorList>
    </citation>
    <scope>NUCLEOTIDE SEQUENCE [LARGE SCALE GENOMIC DNA]</scope>
    <source>
        <strain evidence="3">NRRL Y-1933</strain>
    </source>
</reference>
<dbReference type="EMBL" id="KV454539">
    <property type="protein sequence ID" value="ODV68674.1"/>
    <property type="molecule type" value="Genomic_DNA"/>
</dbReference>
<keyword evidence="3" id="KW-1185">Reference proteome</keyword>
<evidence type="ECO:0000313" key="2">
    <source>
        <dbReference type="EMBL" id="ODV68674.1"/>
    </source>
</evidence>
<feature type="region of interest" description="Disordered" evidence="1">
    <location>
        <begin position="63"/>
        <end position="158"/>
    </location>
</feature>
<feature type="compositionally biased region" description="Polar residues" evidence="1">
    <location>
        <begin position="107"/>
        <end position="120"/>
    </location>
</feature>
<dbReference type="RefSeq" id="XP_020077741.1">
    <property type="nucleotide sequence ID" value="XM_020222938.1"/>
</dbReference>
<proteinExistence type="predicted"/>
<sequence>KDKEVCIKNLETKLNLTKVNSEKHNENYIQEVALNKAKANEVYELKSLMKQIKIDLKHLEEQLEEEKNKNKSLELRLKAKDADPKKSQTQVAKTEPSQPRTKDKNKFSSNEETISQLSKSVKSKKEKRNLSPEEDDFSFENLDLPPKPAKKFKYGRRK</sequence>
<feature type="compositionally biased region" description="Basic and acidic residues" evidence="1">
    <location>
        <begin position="63"/>
        <end position="86"/>
    </location>
</feature>
<dbReference type="GeneID" id="30997487"/>
<dbReference type="AlphaFoldDB" id="A0A1E4RN23"/>
<accession>A0A1E4RN23</accession>
<feature type="compositionally biased region" description="Polar residues" evidence="1">
    <location>
        <begin position="87"/>
        <end position="99"/>
    </location>
</feature>
<gene>
    <name evidence="2" type="ORF">HYPBUDRAFT_190447</name>
</gene>
<feature type="non-terminal residue" evidence="2">
    <location>
        <position position="1"/>
    </location>
</feature>
<name>A0A1E4RN23_9ASCO</name>